<dbReference type="PANTHER" id="PTHR47130:SF1">
    <property type="entry name" value="ZP DOMAIN-CONTAINING PROTEIN"/>
    <property type="match status" value="1"/>
</dbReference>
<name>A0A0P7XJZ4_SCLFO</name>
<dbReference type="Gene3D" id="2.60.40.4100">
    <property type="entry name" value="Zona pellucida, ZP-C domain"/>
    <property type="match status" value="1"/>
</dbReference>
<comment type="subcellular location">
    <subcellularLocation>
        <location evidence="1">Cell membrane</location>
    </subcellularLocation>
    <subcellularLocation>
        <location evidence="2">Secreted</location>
    </subcellularLocation>
</comment>
<dbReference type="EMBL" id="JARO02000876">
    <property type="protein sequence ID" value="KPP77164.1"/>
    <property type="molecule type" value="Genomic_DNA"/>
</dbReference>
<evidence type="ECO:0000313" key="10">
    <source>
        <dbReference type="Proteomes" id="UP000034805"/>
    </source>
</evidence>
<dbReference type="PANTHER" id="PTHR47130">
    <property type="entry name" value="SI:DKEY-19B23.11-RELATED"/>
    <property type="match status" value="1"/>
</dbReference>
<dbReference type="GO" id="GO:0005576">
    <property type="term" value="C:extracellular region"/>
    <property type="evidence" value="ECO:0007669"/>
    <property type="project" value="UniProtKB-SubCell"/>
</dbReference>
<evidence type="ECO:0000256" key="3">
    <source>
        <dbReference type="ARBA" id="ARBA00022475"/>
    </source>
</evidence>
<dbReference type="Pfam" id="PF00100">
    <property type="entry name" value="Zona_pellucida"/>
    <property type="match status" value="1"/>
</dbReference>
<evidence type="ECO:0000256" key="7">
    <source>
        <dbReference type="ARBA" id="ARBA00023180"/>
    </source>
</evidence>
<evidence type="ECO:0000256" key="4">
    <source>
        <dbReference type="ARBA" id="ARBA00022525"/>
    </source>
</evidence>
<keyword evidence="3" id="KW-1003">Cell membrane</keyword>
<dbReference type="InterPro" id="IPR042235">
    <property type="entry name" value="ZP-C_dom"/>
</dbReference>
<evidence type="ECO:0000313" key="9">
    <source>
        <dbReference type="EMBL" id="KPP77164.1"/>
    </source>
</evidence>
<comment type="caution">
    <text evidence="9">The sequence shown here is derived from an EMBL/GenBank/DDBJ whole genome shotgun (WGS) entry which is preliminary data.</text>
</comment>
<evidence type="ECO:0000256" key="2">
    <source>
        <dbReference type="ARBA" id="ARBA00004613"/>
    </source>
</evidence>
<dbReference type="PRINTS" id="PR00023">
    <property type="entry name" value="ZPELLUCIDA"/>
</dbReference>
<dbReference type="Pfam" id="PF23344">
    <property type="entry name" value="ZP-N"/>
    <property type="match status" value="1"/>
</dbReference>
<evidence type="ECO:0000256" key="5">
    <source>
        <dbReference type="ARBA" id="ARBA00023136"/>
    </source>
</evidence>
<dbReference type="AlphaFoldDB" id="A0A0P7XJZ4"/>
<dbReference type="InterPro" id="IPR017977">
    <property type="entry name" value="ZP_dom_CS"/>
</dbReference>
<keyword evidence="6" id="KW-1015">Disulfide bond</keyword>
<dbReference type="PROSITE" id="PS00682">
    <property type="entry name" value="ZP_1"/>
    <property type="match status" value="1"/>
</dbReference>
<dbReference type="InterPro" id="IPR055356">
    <property type="entry name" value="ZP-N"/>
</dbReference>
<organism evidence="9 10">
    <name type="scientific">Scleropages formosus</name>
    <name type="common">Asian bonytongue</name>
    <name type="synonym">Osteoglossum formosum</name>
    <dbReference type="NCBI Taxonomy" id="113540"/>
    <lineage>
        <taxon>Eukaryota</taxon>
        <taxon>Metazoa</taxon>
        <taxon>Chordata</taxon>
        <taxon>Craniata</taxon>
        <taxon>Vertebrata</taxon>
        <taxon>Euteleostomi</taxon>
        <taxon>Actinopterygii</taxon>
        <taxon>Neopterygii</taxon>
        <taxon>Teleostei</taxon>
        <taxon>Osteoglossocephala</taxon>
        <taxon>Osteoglossomorpha</taxon>
        <taxon>Osteoglossiformes</taxon>
        <taxon>Osteoglossidae</taxon>
        <taxon>Scleropages</taxon>
    </lineage>
</organism>
<evidence type="ECO:0000256" key="1">
    <source>
        <dbReference type="ARBA" id="ARBA00004236"/>
    </source>
</evidence>
<gene>
    <name evidence="9" type="ORF">Z043_103433</name>
</gene>
<dbReference type="Proteomes" id="UP000034805">
    <property type="component" value="Unassembled WGS sequence"/>
</dbReference>
<feature type="non-terminal residue" evidence="9">
    <location>
        <position position="856"/>
    </location>
</feature>
<dbReference type="InterPro" id="IPR048290">
    <property type="entry name" value="ZP_chr"/>
</dbReference>
<accession>A0A0P7XJZ4</accession>
<dbReference type="PROSITE" id="PS51034">
    <property type="entry name" value="ZP_2"/>
    <property type="match status" value="1"/>
</dbReference>
<keyword evidence="4" id="KW-0964">Secreted</keyword>
<keyword evidence="5" id="KW-0472">Membrane</keyword>
<dbReference type="InterPro" id="IPR001507">
    <property type="entry name" value="ZP_dom"/>
</dbReference>
<dbReference type="InterPro" id="IPR055355">
    <property type="entry name" value="ZP-C"/>
</dbReference>
<evidence type="ECO:0000259" key="8">
    <source>
        <dbReference type="PROSITE" id="PS51034"/>
    </source>
</evidence>
<protein>
    <recommendedName>
        <fullName evidence="8">ZP domain-containing protein</fullName>
    </recommendedName>
</protein>
<sequence length="856" mass="96812">MFVVYIFRTIMFASYIIVNEVEGLRLFEHIDARCLSDALRVRISRPFVELNNVTLLVRDRRGKSHVLSPSMSARCGYKQLENYSGGLELWASLTACHMYLQRESRRLRLSVGVKYVPLDLSWSETTDHVYFSCPYKPSSGRKLVCEEAYTEVSHTVDVSLYDTKIASGKSSLIFEIRNQNGTIMTQDRKWISYQGLQLRVDRSVGRITLRVPLSSPIVSIRDSNGFLSVEHTFVVKLQDVFNTEYDLSAQCPVVQLMCQEGDVVVSTANLWLPSLMERVEDYAIRIQLDGVTLSEEDAVSKGYKISLGTQGAKVSFATRNNPLLNGYNEDDSGVNKHRLALVLLWGLKEGLQHSREVIHIPPHSCHPQHQDPVFTVSIVEDGFNVTYGPVPASYSLSATSVDGMLFQRPGDRLGGLQTHTVPGNDSYHVSVFSPFGGKVTPWKYLGGLSSQYTITPVLIFLSPDGEELIMEGAVYRHVREDIVLPGLEGYCQDQSVCFNITQGNAAHLWMLYIWDSPFTNEWRAEQQHSMRDSLKPFQLCISSDAPDLLHKSVSEERRSLVLGVSFRDQISGEVKVSAQHACPFLPAQELTCSAEGVVHARGLRLISSPTAQPELLTLLDPTCKPSEVSRPNVSFIFSVSSCGTVKKVQDNVVEYENKISNVKSLGKFAPEYLKFESTLVCRYRNPGVIALEKTKNAPHAQGNFQLHLEIMKDWTFSTPFRPDEFPVTRLLREPVLVEVGVESSDPQIELYLRDCWASPTPEPTHSHSWFLIKDGCEVDEDEYKTVFHKVELSSRIRFPQHYKHFEMRTFAFVNSNSRELLNHSIYIHCNVVICDLEIVTSDRRCKSQCNVDKQRK</sequence>
<feature type="domain" description="ZP" evidence="8">
    <location>
        <begin position="591"/>
        <end position="852"/>
    </location>
</feature>
<dbReference type="Gene3D" id="2.60.40.3210">
    <property type="entry name" value="Zona pellucida, ZP-N domain"/>
    <property type="match status" value="1"/>
</dbReference>
<reference evidence="9 10" key="1">
    <citation type="submission" date="2015-08" db="EMBL/GenBank/DDBJ databases">
        <title>The genome of the Asian arowana (Scleropages formosus).</title>
        <authorList>
            <person name="Tan M.H."/>
            <person name="Gan H.M."/>
            <person name="Croft L.J."/>
            <person name="Austin C.M."/>
        </authorList>
    </citation>
    <scope>NUCLEOTIDE SEQUENCE [LARGE SCALE GENOMIC DNA]</scope>
    <source>
        <strain evidence="9">Aro1</strain>
    </source>
</reference>
<keyword evidence="7" id="KW-0325">Glycoprotein</keyword>
<dbReference type="GO" id="GO:0005886">
    <property type="term" value="C:plasma membrane"/>
    <property type="evidence" value="ECO:0007669"/>
    <property type="project" value="UniProtKB-SubCell"/>
</dbReference>
<proteinExistence type="predicted"/>
<evidence type="ECO:0000256" key="6">
    <source>
        <dbReference type="ARBA" id="ARBA00023157"/>
    </source>
</evidence>
<dbReference type="SMART" id="SM00241">
    <property type="entry name" value="ZP"/>
    <property type="match status" value="1"/>
</dbReference>